<dbReference type="CDD" id="cd18186">
    <property type="entry name" value="BTB_POZ_ZBTB_KLHL-like"/>
    <property type="match status" value="1"/>
</dbReference>
<gene>
    <name evidence="3" type="ORF">QJS10_CPB11g01422</name>
</gene>
<sequence length="378" mass="43123">MKSIYLVWYSSLPQYKNFIIQKDGVQVLSAIIKRCLCNDTFISRLTVTCHSQHRYEKRMCCSVYTEDLEGGDIVLYYSLQALFGLISLSDLAPKEIIGSNRSEVQDMINNLQELNSDSFSPHLRLYSAYNLSFFGFYGYPTKLGKRMEKAISEYELADVQLLLSDGQSIDVHSTILMSRCPSLLPPGLLCCKGNPSIVDQNLVQKYEMPKHRVRLSDRIDNTALRKLLEYVYTGCFQVDEDLLSPLKILSKHCGLKLLSHMLHRKHPILSSGIPTIDFTAALERPSFFVRFDHLYVTIYLCFTTPSPNTMLASNVHVSLLISETLPWKLMQPEGGTRIVAIAHYQPSTCMHTGSYYGQTVIIFEHYFSQECKTVLHEL</sequence>
<dbReference type="Proteomes" id="UP001180020">
    <property type="component" value="Unassembled WGS sequence"/>
</dbReference>
<evidence type="ECO:0000259" key="2">
    <source>
        <dbReference type="PROSITE" id="PS50097"/>
    </source>
</evidence>
<comment type="pathway">
    <text evidence="1">Protein modification; protein ubiquitination.</text>
</comment>
<reference evidence="3" key="1">
    <citation type="journal article" date="2023" name="Nat. Commun.">
        <title>Diploid and tetraploid genomes of Acorus and the evolution of monocots.</title>
        <authorList>
            <person name="Ma L."/>
            <person name="Liu K.W."/>
            <person name="Li Z."/>
            <person name="Hsiao Y.Y."/>
            <person name="Qi Y."/>
            <person name="Fu T."/>
            <person name="Tang G.D."/>
            <person name="Zhang D."/>
            <person name="Sun W.H."/>
            <person name="Liu D.K."/>
            <person name="Li Y."/>
            <person name="Chen G.Z."/>
            <person name="Liu X.D."/>
            <person name="Liao X.Y."/>
            <person name="Jiang Y.T."/>
            <person name="Yu X."/>
            <person name="Hao Y."/>
            <person name="Huang J."/>
            <person name="Zhao X.W."/>
            <person name="Ke S."/>
            <person name="Chen Y.Y."/>
            <person name="Wu W.L."/>
            <person name="Hsu J.L."/>
            <person name="Lin Y.F."/>
            <person name="Huang M.D."/>
            <person name="Li C.Y."/>
            <person name="Huang L."/>
            <person name="Wang Z.W."/>
            <person name="Zhao X."/>
            <person name="Zhong W.Y."/>
            <person name="Peng D.H."/>
            <person name="Ahmad S."/>
            <person name="Lan S."/>
            <person name="Zhang J.S."/>
            <person name="Tsai W.C."/>
            <person name="Van de Peer Y."/>
            <person name="Liu Z.J."/>
        </authorList>
    </citation>
    <scope>NUCLEOTIDE SEQUENCE</scope>
    <source>
        <strain evidence="3">CP</strain>
    </source>
</reference>
<name>A0AAV9DUZ3_ACOCL</name>
<dbReference type="SUPFAM" id="SSF54695">
    <property type="entry name" value="POZ domain"/>
    <property type="match status" value="1"/>
</dbReference>
<evidence type="ECO:0000313" key="3">
    <source>
        <dbReference type="EMBL" id="KAK1304885.1"/>
    </source>
</evidence>
<dbReference type="InterPro" id="IPR044953">
    <property type="entry name" value="At1g04390-like"/>
</dbReference>
<dbReference type="PROSITE" id="PS50097">
    <property type="entry name" value="BTB"/>
    <property type="match status" value="1"/>
</dbReference>
<dbReference type="PANTHER" id="PTHR35918">
    <property type="entry name" value="OS06G0674800 PROTEIN"/>
    <property type="match status" value="1"/>
</dbReference>
<protein>
    <submittedName>
        <fullName evidence="3">BTB/POZ domain-containing protein</fullName>
    </submittedName>
</protein>
<dbReference type="AlphaFoldDB" id="A0AAV9DUZ3"/>
<evidence type="ECO:0000313" key="4">
    <source>
        <dbReference type="Proteomes" id="UP001180020"/>
    </source>
</evidence>
<comment type="caution">
    <text evidence="3">The sequence shown here is derived from an EMBL/GenBank/DDBJ whole genome shotgun (WGS) entry which is preliminary data.</text>
</comment>
<dbReference type="Gene3D" id="3.30.710.10">
    <property type="entry name" value="Potassium Channel Kv1.1, Chain A"/>
    <property type="match status" value="1"/>
</dbReference>
<reference evidence="3" key="2">
    <citation type="submission" date="2023-06" db="EMBL/GenBank/DDBJ databases">
        <authorList>
            <person name="Ma L."/>
            <person name="Liu K.-W."/>
            <person name="Li Z."/>
            <person name="Hsiao Y.-Y."/>
            <person name="Qi Y."/>
            <person name="Fu T."/>
            <person name="Tang G."/>
            <person name="Zhang D."/>
            <person name="Sun W.-H."/>
            <person name="Liu D.-K."/>
            <person name="Li Y."/>
            <person name="Chen G.-Z."/>
            <person name="Liu X.-D."/>
            <person name="Liao X.-Y."/>
            <person name="Jiang Y.-T."/>
            <person name="Yu X."/>
            <person name="Hao Y."/>
            <person name="Huang J."/>
            <person name="Zhao X.-W."/>
            <person name="Ke S."/>
            <person name="Chen Y.-Y."/>
            <person name="Wu W.-L."/>
            <person name="Hsu J.-L."/>
            <person name="Lin Y.-F."/>
            <person name="Huang M.-D."/>
            <person name="Li C.-Y."/>
            <person name="Huang L."/>
            <person name="Wang Z.-W."/>
            <person name="Zhao X."/>
            <person name="Zhong W.-Y."/>
            <person name="Peng D.-H."/>
            <person name="Ahmad S."/>
            <person name="Lan S."/>
            <person name="Zhang J.-S."/>
            <person name="Tsai W.-C."/>
            <person name="Van De Peer Y."/>
            <person name="Liu Z.-J."/>
        </authorList>
    </citation>
    <scope>NUCLEOTIDE SEQUENCE</scope>
    <source>
        <strain evidence="3">CP</strain>
        <tissue evidence="3">Leaves</tissue>
    </source>
</reference>
<dbReference type="InterPro" id="IPR011333">
    <property type="entry name" value="SKP1/BTB/POZ_sf"/>
</dbReference>
<organism evidence="3 4">
    <name type="scientific">Acorus calamus</name>
    <name type="common">Sweet flag</name>
    <dbReference type="NCBI Taxonomy" id="4465"/>
    <lineage>
        <taxon>Eukaryota</taxon>
        <taxon>Viridiplantae</taxon>
        <taxon>Streptophyta</taxon>
        <taxon>Embryophyta</taxon>
        <taxon>Tracheophyta</taxon>
        <taxon>Spermatophyta</taxon>
        <taxon>Magnoliopsida</taxon>
        <taxon>Liliopsida</taxon>
        <taxon>Acoraceae</taxon>
        <taxon>Acorus</taxon>
    </lineage>
</organism>
<proteinExistence type="predicted"/>
<keyword evidence="4" id="KW-1185">Reference proteome</keyword>
<accession>A0AAV9DUZ3</accession>
<dbReference type="InterPro" id="IPR000210">
    <property type="entry name" value="BTB/POZ_dom"/>
</dbReference>
<dbReference type="PANTHER" id="PTHR35918:SF1">
    <property type="entry name" value="BTB DOMAIN-CONTAINING PROTEIN"/>
    <property type="match status" value="1"/>
</dbReference>
<evidence type="ECO:0000256" key="1">
    <source>
        <dbReference type="ARBA" id="ARBA00004906"/>
    </source>
</evidence>
<dbReference type="EMBL" id="JAUJYO010000011">
    <property type="protein sequence ID" value="KAK1304885.1"/>
    <property type="molecule type" value="Genomic_DNA"/>
</dbReference>
<feature type="domain" description="BTB" evidence="2">
    <location>
        <begin position="157"/>
        <end position="240"/>
    </location>
</feature>